<dbReference type="EMBL" id="JAPWGW010000004">
    <property type="protein sequence ID" value="MCZ4299014.1"/>
    <property type="molecule type" value="Genomic_DNA"/>
</dbReference>
<reference evidence="7" key="1">
    <citation type="submission" date="2022-12" db="EMBL/GenBank/DDBJ databases">
        <title>Bacterial isolates from different developmental stages of Nematostella vectensis.</title>
        <authorList>
            <person name="Fraune S."/>
        </authorList>
    </citation>
    <scope>NUCLEOTIDE SEQUENCE</scope>
    <source>
        <strain evidence="7">G21632-S1</strain>
    </source>
</reference>
<sequence length="255" mass="27685">MIKKSRSALPCRLNHQTTRCERIEQASMTSDTLSGWTIVFDLDGTLVDTAPDLHLALNHCLSKAGFQAVPFESVRHMIGQGAKAMIEKGLAFQGVSRASAETEPLWHSFLQYYEANICAESRPFKGATRSLESLAAMGATLAICTNKTQHLAETLIGKLGLTSRFASVCGADSVPHKKPSGEHILHTVDRANGSPDRAIMIGDSQTDERAARNAGLPFVYVTFGYGPSPENWDDTRCRASSYVEVMDAIQSVANP</sequence>
<dbReference type="PANTHER" id="PTHR43434:SF1">
    <property type="entry name" value="PHOSPHOGLYCOLATE PHOSPHATASE"/>
    <property type="match status" value="1"/>
</dbReference>
<dbReference type="InterPro" id="IPR036412">
    <property type="entry name" value="HAD-like_sf"/>
</dbReference>
<comment type="cofactor">
    <cofactor evidence="2 6">
        <name>Mg(2+)</name>
        <dbReference type="ChEBI" id="CHEBI:18420"/>
    </cofactor>
</comment>
<protein>
    <recommendedName>
        <fullName evidence="5 6">Phosphoglycolate phosphatase</fullName>
        <shortName evidence="6">PGP</shortName>
        <shortName evidence="6">PGPase</shortName>
        <ecNumber evidence="5 6">3.1.3.18</ecNumber>
    </recommendedName>
</protein>
<dbReference type="SFLD" id="SFLDS00003">
    <property type="entry name" value="Haloacid_Dehalogenase"/>
    <property type="match status" value="1"/>
</dbReference>
<dbReference type="PANTHER" id="PTHR43434">
    <property type="entry name" value="PHOSPHOGLYCOLATE PHOSPHATASE"/>
    <property type="match status" value="1"/>
</dbReference>
<evidence type="ECO:0000256" key="2">
    <source>
        <dbReference type="ARBA" id="ARBA00001946"/>
    </source>
</evidence>
<evidence type="ECO:0000313" key="8">
    <source>
        <dbReference type="Proteomes" id="UP001083770"/>
    </source>
</evidence>
<comment type="pathway">
    <text evidence="3 6">Organic acid metabolism; glycolate biosynthesis; glycolate from 2-phosphoglycolate: step 1/1.</text>
</comment>
<comment type="function">
    <text evidence="6">Specifically catalyzes the dephosphorylation of 2-phosphoglycolate. Is involved in the dissimilation of the intracellular 2-phosphoglycolate formed during the DNA repair of 3'-phosphoglycolate ends, a major class of DNA lesions induced by oxidative stress.</text>
</comment>
<keyword evidence="6" id="KW-0119">Carbohydrate metabolism</keyword>
<keyword evidence="6" id="KW-0460">Magnesium</keyword>
<dbReference type="InterPro" id="IPR041492">
    <property type="entry name" value="HAD_2"/>
</dbReference>
<comment type="similarity">
    <text evidence="4 6">Belongs to the HAD-like hydrolase superfamily. CbbY/CbbZ/Gph/YieH family.</text>
</comment>
<name>A0ABT4LXB1_9PROT</name>
<evidence type="ECO:0000256" key="5">
    <source>
        <dbReference type="ARBA" id="ARBA00013078"/>
    </source>
</evidence>
<keyword evidence="6" id="KW-0378">Hydrolase</keyword>
<comment type="caution">
    <text evidence="7">The sequence shown here is derived from an EMBL/GenBank/DDBJ whole genome shotgun (WGS) entry which is preliminary data.</text>
</comment>
<dbReference type="RefSeq" id="WP_269403074.1">
    <property type="nucleotide sequence ID" value="NZ_JAPWGW010000004.1"/>
</dbReference>
<dbReference type="HAMAP" id="MF_00495">
    <property type="entry name" value="GPH_hydrolase_bact"/>
    <property type="match status" value="1"/>
</dbReference>
<organism evidence="7 8">
    <name type="scientific">Henriciella marina</name>
    <dbReference type="NCBI Taxonomy" id="453851"/>
    <lineage>
        <taxon>Bacteria</taxon>
        <taxon>Pseudomonadati</taxon>
        <taxon>Pseudomonadota</taxon>
        <taxon>Alphaproteobacteria</taxon>
        <taxon>Hyphomonadales</taxon>
        <taxon>Hyphomonadaceae</taxon>
        <taxon>Henriciella</taxon>
    </lineage>
</organism>
<dbReference type="InterPro" id="IPR050155">
    <property type="entry name" value="HAD-like_hydrolase_sf"/>
</dbReference>
<feature type="binding site" evidence="6">
    <location>
        <position position="203"/>
    </location>
    <ligand>
        <name>Mg(2+)</name>
        <dbReference type="ChEBI" id="CHEBI:18420"/>
    </ligand>
</feature>
<dbReference type="InterPro" id="IPR023198">
    <property type="entry name" value="PGP-like_dom2"/>
</dbReference>
<dbReference type="InterPro" id="IPR037512">
    <property type="entry name" value="PGPase_prok"/>
</dbReference>
<accession>A0ABT4LXB1</accession>
<feature type="active site" description="Nucleophile" evidence="6">
    <location>
        <position position="41"/>
    </location>
</feature>
<evidence type="ECO:0000313" key="7">
    <source>
        <dbReference type="EMBL" id="MCZ4299014.1"/>
    </source>
</evidence>
<evidence type="ECO:0000256" key="1">
    <source>
        <dbReference type="ARBA" id="ARBA00000830"/>
    </source>
</evidence>
<dbReference type="EC" id="3.1.3.18" evidence="5 6"/>
<feature type="binding site" evidence="6">
    <location>
        <position position="43"/>
    </location>
    <ligand>
        <name>Mg(2+)</name>
        <dbReference type="ChEBI" id="CHEBI:18420"/>
    </ligand>
</feature>
<evidence type="ECO:0000256" key="6">
    <source>
        <dbReference type="HAMAP-Rule" id="MF_00495"/>
    </source>
</evidence>
<keyword evidence="8" id="KW-1185">Reference proteome</keyword>
<dbReference type="Gene3D" id="3.40.50.1000">
    <property type="entry name" value="HAD superfamily/HAD-like"/>
    <property type="match status" value="1"/>
</dbReference>
<dbReference type="SFLD" id="SFLDG01129">
    <property type="entry name" value="C1.5:_HAD__Beta-PGM__Phosphata"/>
    <property type="match status" value="1"/>
</dbReference>
<evidence type="ECO:0000256" key="4">
    <source>
        <dbReference type="ARBA" id="ARBA00006171"/>
    </source>
</evidence>
<comment type="catalytic activity">
    <reaction evidence="1 6">
        <text>2-phosphoglycolate + H2O = glycolate + phosphate</text>
        <dbReference type="Rhea" id="RHEA:14369"/>
        <dbReference type="ChEBI" id="CHEBI:15377"/>
        <dbReference type="ChEBI" id="CHEBI:29805"/>
        <dbReference type="ChEBI" id="CHEBI:43474"/>
        <dbReference type="ChEBI" id="CHEBI:58033"/>
        <dbReference type="EC" id="3.1.3.18"/>
    </reaction>
</comment>
<dbReference type="SUPFAM" id="SSF56784">
    <property type="entry name" value="HAD-like"/>
    <property type="match status" value="1"/>
</dbReference>
<proteinExistence type="inferred from homology"/>
<dbReference type="Gene3D" id="1.10.150.240">
    <property type="entry name" value="Putative phosphatase, domain 2"/>
    <property type="match status" value="1"/>
</dbReference>
<gene>
    <name evidence="7" type="ORF">O4G74_13170</name>
</gene>
<dbReference type="InterPro" id="IPR023214">
    <property type="entry name" value="HAD_sf"/>
</dbReference>
<dbReference type="Pfam" id="PF13419">
    <property type="entry name" value="HAD_2"/>
    <property type="match status" value="1"/>
</dbReference>
<keyword evidence="6" id="KW-0479">Metal-binding</keyword>
<evidence type="ECO:0000256" key="3">
    <source>
        <dbReference type="ARBA" id="ARBA00004818"/>
    </source>
</evidence>
<dbReference type="Proteomes" id="UP001083770">
    <property type="component" value="Unassembled WGS sequence"/>
</dbReference>
<feature type="binding site" evidence="6">
    <location>
        <position position="41"/>
    </location>
    <ligand>
        <name>Mg(2+)</name>
        <dbReference type="ChEBI" id="CHEBI:18420"/>
    </ligand>
</feature>